<gene>
    <name evidence="3" type="ORF">C7450_103101</name>
</gene>
<dbReference type="InterPro" id="IPR016071">
    <property type="entry name" value="Staphylococal_nuclease_OB-fold"/>
</dbReference>
<organism evidence="3 4">
    <name type="scientific">Chelatococcus asaccharovorans</name>
    <dbReference type="NCBI Taxonomy" id="28210"/>
    <lineage>
        <taxon>Bacteria</taxon>
        <taxon>Pseudomonadati</taxon>
        <taxon>Pseudomonadota</taxon>
        <taxon>Alphaproteobacteria</taxon>
        <taxon>Hyphomicrobiales</taxon>
        <taxon>Chelatococcaceae</taxon>
        <taxon>Chelatococcus</taxon>
    </lineage>
</organism>
<dbReference type="OrthoDB" id="7469880at2"/>
<name>A0A2V3UAN5_9HYPH</name>
<dbReference type="SUPFAM" id="SSF50199">
    <property type="entry name" value="Staphylococcal nuclease"/>
    <property type="match status" value="1"/>
</dbReference>
<comment type="caution">
    <text evidence="3">The sequence shown here is derived from an EMBL/GenBank/DDBJ whole genome shotgun (WGS) entry which is preliminary data.</text>
</comment>
<evidence type="ECO:0000259" key="2">
    <source>
        <dbReference type="PROSITE" id="PS50830"/>
    </source>
</evidence>
<dbReference type="SMART" id="SM00318">
    <property type="entry name" value="SNc"/>
    <property type="match status" value="1"/>
</dbReference>
<reference evidence="3 4" key="1">
    <citation type="submission" date="2018-05" db="EMBL/GenBank/DDBJ databases">
        <title>Genomic Encyclopedia of Type Strains, Phase IV (KMG-IV): sequencing the most valuable type-strain genomes for metagenomic binning, comparative biology and taxonomic classification.</title>
        <authorList>
            <person name="Goeker M."/>
        </authorList>
    </citation>
    <scope>NUCLEOTIDE SEQUENCE [LARGE SCALE GENOMIC DNA]</scope>
    <source>
        <strain evidence="3 4">DSM 6462</strain>
    </source>
</reference>
<dbReference type="Gene3D" id="2.40.50.90">
    <property type="match status" value="1"/>
</dbReference>
<feature type="chain" id="PRO_5015966660" evidence="1">
    <location>
        <begin position="18"/>
        <end position="130"/>
    </location>
</feature>
<dbReference type="Pfam" id="PF00565">
    <property type="entry name" value="SNase"/>
    <property type="match status" value="1"/>
</dbReference>
<dbReference type="InterPro" id="IPR035437">
    <property type="entry name" value="SNase_OB-fold_sf"/>
</dbReference>
<protein>
    <submittedName>
        <fullName evidence="3">Nuclease-like protein</fullName>
    </submittedName>
</protein>
<dbReference type="RefSeq" id="WP_110373894.1">
    <property type="nucleotide sequence ID" value="NZ_JAHBRY010000001.1"/>
</dbReference>
<evidence type="ECO:0000313" key="4">
    <source>
        <dbReference type="Proteomes" id="UP000248021"/>
    </source>
</evidence>
<evidence type="ECO:0000256" key="1">
    <source>
        <dbReference type="SAM" id="SignalP"/>
    </source>
</evidence>
<feature type="signal peptide" evidence="1">
    <location>
        <begin position="1"/>
        <end position="17"/>
    </location>
</feature>
<proteinExistence type="predicted"/>
<sequence length="130" mass="14310">MILAAFLALLLATPAAAQERIHALDGDTIAVGRERIRIIGLDAPETFDARCPAEKRLGDRATAAMRQMVAQGVSIERAGAKDRYRRTLARVHFRGRDVADIMIERGLAMPYDCLAGYCPRRIDWCAKLGG</sequence>
<keyword evidence="1" id="KW-0732">Signal</keyword>
<dbReference type="EMBL" id="QJJK01000003">
    <property type="protein sequence ID" value="PXW61584.1"/>
    <property type="molecule type" value="Genomic_DNA"/>
</dbReference>
<feature type="domain" description="TNase-like" evidence="2">
    <location>
        <begin position="22"/>
        <end position="108"/>
    </location>
</feature>
<dbReference type="PROSITE" id="PS50830">
    <property type="entry name" value="TNASE_3"/>
    <property type="match status" value="1"/>
</dbReference>
<accession>A0A2V3UAN5</accession>
<keyword evidence="4" id="KW-1185">Reference proteome</keyword>
<evidence type="ECO:0000313" key="3">
    <source>
        <dbReference type="EMBL" id="PXW61584.1"/>
    </source>
</evidence>
<dbReference type="Proteomes" id="UP000248021">
    <property type="component" value="Unassembled WGS sequence"/>
</dbReference>
<dbReference type="AlphaFoldDB" id="A0A2V3UAN5"/>